<dbReference type="AlphaFoldDB" id="A0A6D2ITB9"/>
<organism evidence="1 2">
    <name type="scientific">Microthlaspi erraticum</name>
    <dbReference type="NCBI Taxonomy" id="1685480"/>
    <lineage>
        <taxon>Eukaryota</taxon>
        <taxon>Viridiplantae</taxon>
        <taxon>Streptophyta</taxon>
        <taxon>Embryophyta</taxon>
        <taxon>Tracheophyta</taxon>
        <taxon>Spermatophyta</taxon>
        <taxon>Magnoliopsida</taxon>
        <taxon>eudicotyledons</taxon>
        <taxon>Gunneridae</taxon>
        <taxon>Pentapetalae</taxon>
        <taxon>rosids</taxon>
        <taxon>malvids</taxon>
        <taxon>Brassicales</taxon>
        <taxon>Brassicaceae</taxon>
        <taxon>Coluteocarpeae</taxon>
        <taxon>Microthlaspi</taxon>
    </lineage>
</organism>
<name>A0A6D2ITB9_9BRAS</name>
<proteinExistence type="predicted"/>
<keyword evidence="2" id="KW-1185">Reference proteome</keyword>
<reference evidence="1" key="1">
    <citation type="submission" date="2020-01" db="EMBL/GenBank/DDBJ databases">
        <authorList>
            <person name="Mishra B."/>
        </authorList>
    </citation>
    <scope>NUCLEOTIDE SEQUENCE [LARGE SCALE GENOMIC DNA]</scope>
</reference>
<comment type="caution">
    <text evidence="1">The sequence shown here is derived from an EMBL/GenBank/DDBJ whole genome shotgun (WGS) entry which is preliminary data.</text>
</comment>
<dbReference type="EMBL" id="CACVBM020001067">
    <property type="protein sequence ID" value="CAA7028360.1"/>
    <property type="molecule type" value="Genomic_DNA"/>
</dbReference>
<accession>A0A6D2ITB9</accession>
<dbReference type="Proteomes" id="UP000467841">
    <property type="component" value="Unassembled WGS sequence"/>
</dbReference>
<sequence>MLILLVLPKNENVSVEGFARGFTCRRESPQPRNFRLCLLYPLRRAGDNRAPFPPLSLCGSSLGVSSVLCNHKYKPDPHLLGNSILIQKLDLPSPCWRRIGTSLSMDVGPSKKQETP</sequence>
<protein>
    <submittedName>
        <fullName evidence="1">Uncharacterized protein</fullName>
    </submittedName>
</protein>
<evidence type="ECO:0000313" key="1">
    <source>
        <dbReference type="EMBL" id="CAA7028360.1"/>
    </source>
</evidence>
<gene>
    <name evidence="1" type="ORF">MERR_LOCUS15595</name>
</gene>
<evidence type="ECO:0000313" key="2">
    <source>
        <dbReference type="Proteomes" id="UP000467841"/>
    </source>
</evidence>